<dbReference type="InterPro" id="IPR019457">
    <property type="entry name" value="CdaS_N"/>
</dbReference>
<dbReference type="Pfam" id="PF02457">
    <property type="entry name" value="DAC"/>
    <property type="match status" value="1"/>
</dbReference>
<dbReference type="Gene3D" id="3.40.1700.10">
    <property type="entry name" value="DNA integrity scanning protein, DisA, N-terminal domain"/>
    <property type="match status" value="1"/>
</dbReference>
<organism evidence="7 8">
    <name type="scientific">Cohnella candidum</name>
    <dbReference type="NCBI Taxonomy" id="2674991"/>
    <lineage>
        <taxon>Bacteria</taxon>
        <taxon>Bacillati</taxon>
        <taxon>Bacillota</taxon>
        <taxon>Bacilli</taxon>
        <taxon>Bacillales</taxon>
        <taxon>Paenibacillaceae</taxon>
        <taxon>Cohnella</taxon>
    </lineage>
</organism>
<dbReference type="Gene3D" id="1.10.287.770">
    <property type="entry name" value="YojJ-like"/>
    <property type="match status" value="1"/>
</dbReference>
<dbReference type="InterPro" id="IPR050338">
    <property type="entry name" value="DisA"/>
</dbReference>
<proteinExistence type="predicted"/>
<reference evidence="7 8" key="1">
    <citation type="submission" date="2018-10" db="EMBL/GenBank/DDBJ databases">
        <title>Genome Sequence of Cohnella sp.</title>
        <authorList>
            <person name="Srinivasan S."/>
            <person name="Kim M.K."/>
        </authorList>
    </citation>
    <scope>NUCLEOTIDE SEQUENCE [LARGE SCALE GENOMIC DNA]</scope>
    <source>
        <strain evidence="7 8">18JY8-7</strain>
    </source>
</reference>
<dbReference type="PANTHER" id="PTHR34185:SF2">
    <property type="entry name" value="CYCLIC DI-AMP SYNTHASE CDAS"/>
    <property type="match status" value="1"/>
</dbReference>
<protein>
    <recommendedName>
        <fullName evidence="6">DAC domain-containing protein</fullName>
    </recommendedName>
</protein>
<dbReference type="PANTHER" id="PTHR34185">
    <property type="entry name" value="DIADENYLATE CYCLASE"/>
    <property type="match status" value="1"/>
</dbReference>
<keyword evidence="4" id="KW-0547">Nucleotide-binding</keyword>
<keyword evidence="3" id="KW-0548">Nucleotidyltransferase</keyword>
<evidence type="ECO:0000259" key="6">
    <source>
        <dbReference type="PROSITE" id="PS51794"/>
    </source>
</evidence>
<dbReference type="GO" id="GO:0005524">
    <property type="term" value="F:ATP binding"/>
    <property type="evidence" value="ECO:0007669"/>
    <property type="project" value="UniProtKB-KW"/>
</dbReference>
<dbReference type="Proteomes" id="UP000269097">
    <property type="component" value="Chromosome"/>
</dbReference>
<evidence type="ECO:0000256" key="5">
    <source>
        <dbReference type="ARBA" id="ARBA00022840"/>
    </source>
</evidence>
<accession>A0A3G3JUV8</accession>
<dbReference type="SUPFAM" id="SSF143597">
    <property type="entry name" value="YojJ-like"/>
    <property type="match status" value="1"/>
</dbReference>
<keyword evidence="8" id="KW-1185">Reference proteome</keyword>
<comment type="catalytic activity">
    <reaction evidence="1">
        <text>2 ATP = 3',3'-c-di-AMP + 2 diphosphate</text>
        <dbReference type="Rhea" id="RHEA:35655"/>
        <dbReference type="ChEBI" id="CHEBI:30616"/>
        <dbReference type="ChEBI" id="CHEBI:33019"/>
        <dbReference type="ChEBI" id="CHEBI:71500"/>
        <dbReference type="EC" id="2.7.7.85"/>
    </reaction>
</comment>
<dbReference type="KEGG" id="coh:EAV92_02995"/>
<gene>
    <name evidence="7" type="ORF">EAV92_02995</name>
</gene>
<dbReference type="InterPro" id="IPR036888">
    <property type="entry name" value="DNA_integrity_DisA_N_sf"/>
</dbReference>
<dbReference type="EMBL" id="CP033433">
    <property type="protein sequence ID" value="AYQ71631.1"/>
    <property type="molecule type" value="Genomic_DNA"/>
</dbReference>
<dbReference type="AlphaFoldDB" id="A0A3G3JUV8"/>
<sequence length="203" mass="22306">MYDDCDNTGLKKELRTKLQDISENISHLMEGLENESYCMLSEFDQIGGRFAEIESLAAGFYLRCYLASFTNRYRELALAVKHLSARRHGALAVIERSDPVDLFVTPGVKIDAELTHSLLESIFIPGSPLHDGAAIIRGDKIHSAASVLPLSEQGARSGKEGTRHRAARGMSERCDALVIVVSEETGKSSFAMEGKLYPFSTPV</sequence>
<feature type="domain" description="DAC" evidence="6">
    <location>
        <begin position="59"/>
        <end position="202"/>
    </location>
</feature>
<dbReference type="PROSITE" id="PS51794">
    <property type="entry name" value="DAC"/>
    <property type="match status" value="1"/>
</dbReference>
<dbReference type="GO" id="GO:0004016">
    <property type="term" value="F:adenylate cyclase activity"/>
    <property type="evidence" value="ECO:0007669"/>
    <property type="project" value="TreeGrafter"/>
</dbReference>
<evidence type="ECO:0000313" key="8">
    <source>
        <dbReference type="Proteomes" id="UP000269097"/>
    </source>
</evidence>
<evidence type="ECO:0000313" key="7">
    <source>
        <dbReference type="EMBL" id="AYQ71631.1"/>
    </source>
</evidence>
<keyword evidence="5" id="KW-0067">ATP-binding</keyword>
<keyword evidence="2" id="KW-0808">Transferase</keyword>
<evidence type="ECO:0000256" key="3">
    <source>
        <dbReference type="ARBA" id="ARBA00022695"/>
    </source>
</evidence>
<dbReference type="GO" id="GO:0106408">
    <property type="term" value="F:diadenylate cyclase activity"/>
    <property type="evidence" value="ECO:0007669"/>
    <property type="project" value="UniProtKB-EC"/>
</dbReference>
<dbReference type="Pfam" id="PF10372">
    <property type="entry name" value="CdaS_N"/>
    <property type="match status" value="1"/>
</dbReference>
<evidence type="ECO:0000256" key="1">
    <source>
        <dbReference type="ARBA" id="ARBA00000877"/>
    </source>
</evidence>
<name>A0A3G3JUV8_9BACL</name>
<dbReference type="InterPro" id="IPR053472">
    <property type="entry name" value="DAC_CdaS-like"/>
</dbReference>
<dbReference type="RefSeq" id="WP_123039694.1">
    <property type="nucleotide sequence ID" value="NZ_CP033433.1"/>
</dbReference>
<dbReference type="NCBIfam" id="NF038328">
    <property type="entry name" value="c-di-AMP_CdaS"/>
    <property type="match status" value="1"/>
</dbReference>
<evidence type="ECO:0000256" key="2">
    <source>
        <dbReference type="ARBA" id="ARBA00022679"/>
    </source>
</evidence>
<dbReference type="InterPro" id="IPR003390">
    <property type="entry name" value="DNA_integrity_scan_DisA_N"/>
</dbReference>
<evidence type="ECO:0000256" key="4">
    <source>
        <dbReference type="ARBA" id="ARBA00022741"/>
    </source>
</evidence>